<dbReference type="InterPro" id="IPR012000">
    <property type="entry name" value="Thiamin_PyroP_enz_cen_dom"/>
</dbReference>
<dbReference type="InterPro" id="IPR029035">
    <property type="entry name" value="DHS-like_NAD/FAD-binding_dom"/>
</dbReference>
<dbReference type="GO" id="GO:0030976">
    <property type="term" value="F:thiamine pyrophosphate binding"/>
    <property type="evidence" value="ECO:0007669"/>
    <property type="project" value="InterPro"/>
</dbReference>
<dbReference type="GO" id="GO:0000287">
    <property type="term" value="F:magnesium ion binding"/>
    <property type="evidence" value="ECO:0007669"/>
    <property type="project" value="InterPro"/>
</dbReference>
<evidence type="ECO:0000259" key="4">
    <source>
        <dbReference type="Pfam" id="PF00205"/>
    </source>
</evidence>
<dbReference type="Pfam" id="PF00205">
    <property type="entry name" value="TPP_enzyme_M"/>
    <property type="match status" value="1"/>
</dbReference>
<dbReference type="SUPFAM" id="SSF52467">
    <property type="entry name" value="DHS-like NAD/FAD-binding domain"/>
    <property type="match status" value="1"/>
</dbReference>
<dbReference type="PANTHER" id="PTHR18968">
    <property type="entry name" value="THIAMINE PYROPHOSPHATE ENZYMES"/>
    <property type="match status" value="1"/>
</dbReference>
<feature type="domain" description="Thiamine pyrophosphate enzyme central" evidence="4">
    <location>
        <begin position="197"/>
        <end position="333"/>
    </location>
</feature>
<dbReference type="Gene3D" id="3.40.50.970">
    <property type="match status" value="2"/>
</dbReference>
<dbReference type="GO" id="GO:0003984">
    <property type="term" value="F:acetolactate synthase activity"/>
    <property type="evidence" value="ECO:0007669"/>
    <property type="project" value="TreeGrafter"/>
</dbReference>
<comment type="similarity">
    <text evidence="1 3">Belongs to the TPP enzyme family.</text>
</comment>
<evidence type="ECO:0000256" key="2">
    <source>
        <dbReference type="ARBA" id="ARBA00023052"/>
    </source>
</evidence>
<dbReference type="AlphaFoldDB" id="A0A1F4S5H5"/>
<gene>
    <name evidence="7" type="ORF">A2290_06035</name>
</gene>
<evidence type="ECO:0000313" key="8">
    <source>
        <dbReference type="Proteomes" id="UP000177905"/>
    </source>
</evidence>
<evidence type="ECO:0000256" key="1">
    <source>
        <dbReference type="ARBA" id="ARBA00007812"/>
    </source>
</evidence>
<accession>A0A1F4S5H5</accession>
<dbReference type="InterPro" id="IPR011766">
    <property type="entry name" value="TPP_enzyme_TPP-bd"/>
</dbReference>
<dbReference type="InterPro" id="IPR012001">
    <property type="entry name" value="Thiamin_PyroP_enz_TPP-bd_dom"/>
</dbReference>
<dbReference type="GO" id="GO:0009097">
    <property type="term" value="P:isoleucine biosynthetic process"/>
    <property type="evidence" value="ECO:0007669"/>
    <property type="project" value="TreeGrafter"/>
</dbReference>
<dbReference type="Proteomes" id="UP000177905">
    <property type="component" value="Unassembled WGS sequence"/>
</dbReference>
<dbReference type="CDD" id="cd00568">
    <property type="entry name" value="TPP_enzymes"/>
    <property type="match status" value="1"/>
</dbReference>
<name>A0A1F4S5H5_UNCSA</name>
<dbReference type="SUPFAM" id="SSF52518">
    <property type="entry name" value="Thiamin diphosphate-binding fold (THDP-binding)"/>
    <property type="match status" value="2"/>
</dbReference>
<evidence type="ECO:0000259" key="6">
    <source>
        <dbReference type="Pfam" id="PF02776"/>
    </source>
</evidence>
<dbReference type="GO" id="GO:0050660">
    <property type="term" value="F:flavin adenine dinucleotide binding"/>
    <property type="evidence" value="ECO:0007669"/>
    <property type="project" value="TreeGrafter"/>
</dbReference>
<dbReference type="Pfam" id="PF02775">
    <property type="entry name" value="TPP_enzyme_C"/>
    <property type="match status" value="1"/>
</dbReference>
<dbReference type="GO" id="GO:0009099">
    <property type="term" value="P:L-valine biosynthetic process"/>
    <property type="evidence" value="ECO:0007669"/>
    <property type="project" value="TreeGrafter"/>
</dbReference>
<evidence type="ECO:0000259" key="5">
    <source>
        <dbReference type="Pfam" id="PF02775"/>
    </source>
</evidence>
<dbReference type="InterPro" id="IPR045229">
    <property type="entry name" value="TPP_enz"/>
</dbReference>
<dbReference type="FunFam" id="3.40.50.970:FF:000007">
    <property type="entry name" value="Acetolactate synthase"/>
    <property type="match status" value="1"/>
</dbReference>
<feature type="domain" description="Thiamine pyrophosphate enzyme TPP-binding" evidence="5">
    <location>
        <begin position="399"/>
        <end position="548"/>
    </location>
</feature>
<proteinExistence type="inferred from homology"/>
<dbReference type="EMBL" id="MEUA01000018">
    <property type="protein sequence ID" value="OGC15617.1"/>
    <property type="molecule type" value="Genomic_DNA"/>
</dbReference>
<dbReference type="GO" id="GO:0005948">
    <property type="term" value="C:acetolactate synthase complex"/>
    <property type="evidence" value="ECO:0007669"/>
    <property type="project" value="TreeGrafter"/>
</dbReference>
<dbReference type="Gene3D" id="3.40.50.1220">
    <property type="entry name" value="TPP-binding domain"/>
    <property type="match status" value="1"/>
</dbReference>
<comment type="caution">
    <text evidence="7">The sequence shown here is derived from an EMBL/GenBank/DDBJ whole genome shotgun (WGS) entry which is preliminary data.</text>
</comment>
<organism evidence="7 8">
    <name type="scientific">candidate division WOR-1 bacterium RIFOXYB2_FULL_36_35</name>
    <dbReference type="NCBI Taxonomy" id="1802578"/>
    <lineage>
        <taxon>Bacteria</taxon>
        <taxon>Bacillati</taxon>
        <taxon>Saganbacteria</taxon>
    </lineage>
</organism>
<dbReference type="InterPro" id="IPR029061">
    <property type="entry name" value="THDP-binding"/>
</dbReference>
<dbReference type="CDD" id="cd07035">
    <property type="entry name" value="TPP_PYR_POX_like"/>
    <property type="match status" value="1"/>
</dbReference>
<dbReference type="Pfam" id="PF02776">
    <property type="entry name" value="TPP_enzyme_N"/>
    <property type="match status" value="1"/>
</dbReference>
<feature type="domain" description="Thiamine pyrophosphate enzyme N-terminal TPP-binding" evidence="6">
    <location>
        <begin position="3"/>
        <end position="123"/>
    </location>
</feature>
<evidence type="ECO:0000313" key="7">
    <source>
        <dbReference type="EMBL" id="OGC15617.1"/>
    </source>
</evidence>
<sequence>MIKLSDYVIKFIADLKVKHIFILPGGGCMHLVDSIGKNKNIEFIGCLHEQAAAVAADGYAQYNGNIGVALVTTGPGGTNAITGVAASWIDSTPLLVLSGQTKRSDLLKGRGVRQMGIQEVDIVSIVKPITKYAVTVLDPGKIRYYLEKAVYTAQNDRPGPVWLDIPLDVQGAMIDENNIEGFIPPKESEKNISSQLVKQVITFLNDSKRPVILAGRGIRLGKANAEFLKVIEMLKIPVLTTWRLMDILPEEHELFFGRPGSIASRYANFVQQNADFILVLGARLDLPQVGHNYPNFASHAKKVMVDIDENEIKKVDTKIDIPIVADIKAFLEKFIQKLDEVEQIDRSSWIVKCKEWKDKYPIALKEYFELKNFVNTYALIDTLSNLMNSDDLLVPESSGSAAEITPQAFKVKQGQRILNSPGLGSMGFGIPQSIGACLASGKKRTVCIIGDGGLQHNIQEFETLKRLELPIKVFVLNNNGYAAIRNTHSKFFEGRLVCCDPSSGLTFPDTCKVASAYGLQTMRISSQKHLREDVQNVLNMEGTVICEVMVDPDLQMAPKLASKAMPDGRMVSRPLEDLWPFLDEEEQKNNMIVESDFNKE</sequence>
<dbReference type="PANTHER" id="PTHR18968:SF142">
    <property type="entry name" value="ACETOLACTATE SYNTHASE"/>
    <property type="match status" value="1"/>
</dbReference>
<keyword evidence="2 3" id="KW-0786">Thiamine pyrophosphate</keyword>
<reference evidence="7 8" key="1">
    <citation type="journal article" date="2016" name="Nat. Commun.">
        <title>Thousands of microbial genomes shed light on interconnected biogeochemical processes in an aquifer system.</title>
        <authorList>
            <person name="Anantharaman K."/>
            <person name="Brown C.T."/>
            <person name="Hug L.A."/>
            <person name="Sharon I."/>
            <person name="Castelle C.J."/>
            <person name="Probst A.J."/>
            <person name="Thomas B.C."/>
            <person name="Singh A."/>
            <person name="Wilkins M.J."/>
            <person name="Karaoz U."/>
            <person name="Brodie E.L."/>
            <person name="Williams K.H."/>
            <person name="Hubbard S.S."/>
            <person name="Banfield J.F."/>
        </authorList>
    </citation>
    <scope>NUCLEOTIDE SEQUENCE [LARGE SCALE GENOMIC DNA]</scope>
</reference>
<evidence type="ECO:0000256" key="3">
    <source>
        <dbReference type="RuleBase" id="RU362132"/>
    </source>
</evidence>
<protein>
    <submittedName>
        <fullName evidence="7">Thiamine pyrophosphate-binding protein</fullName>
    </submittedName>
</protein>